<sequence length="236" mass="27262">MDLGFKLTVPVMSDAFHIFENRLEIIGDTLIEAFGNVRNESGATIASNCLGDVIKPEKNLKKQDVLYFLYSKIHQNNKEEVIMKILDMHKVGLHGLEEPIKYRFLTLSPIFYKWVIEAFDPCTEITRKCFDDILESRICADLYLQQNPGQDIPGDMTDSAFKAIRSLYRDYCNENVPFGLSHLQYLTKSRAIDIIRPFFEIALPNILQNNGSNRLNNDLKFNYKNDVDASEWIKKL</sequence>
<name>A0A9N9IL93_9GLOM</name>
<accession>A0A9N9IL93</accession>
<dbReference type="Proteomes" id="UP000789396">
    <property type="component" value="Unassembled WGS sequence"/>
</dbReference>
<keyword evidence="2" id="KW-1185">Reference proteome</keyword>
<evidence type="ECO:0000313" key="1">
    <source>
        <dbReference type="EMBL" id="CAG8739467.1"/>
    </source>
</evidence>
<feature type="non-terminal residue" evidence="1">
    <location>
        <position position="236"/>
    </location>
</feature>
<protein>
    <submittedName>
        <fullName evidence="1">18840_t:CDS:1</fullName>
    </submittedName>
</protein>
<dbReference type="AlphaFoldDB" id="A0A9N9IL93"/>
<dbReference type="EMBL" id="CAJVPZ010031503">
    <property type="protein sequence ID" value="CAG8739467.1"/>
    <property type="molecule type" value="Genomic_DNA"/>
</dbReference>
<gene>
    <name evidence="1" type="ORF">RFULGI_LOCUS12741</name>
</gene>
<organism evidence="1 2">
    <name type="scientific">Racocetra fulgida</name>
    <dbReference type="NCBI Taxonomy" id="60492"/>
    <lineage>
        <taxon>Eukaryota</taxon>
        <taxon>Fungi</taxon>
        <taxon>Fungi incertae sedis</taxon>
        <taxon>Mucoromycota</taxon>
        <taxon>Glomeromycotina</taxon>
        <taxon>Glomeromycetes</taxon>
        <taxon>Diversisporales</taxon>
        <taxon>Gigasporaceae</taxon>
        <taxon>Racocetra</taxon>
    </lineage>
</organism>
<reference evidence="1" key="1">
    <citation type="submission" date="2021-06" db="EMBL/GenBank/DDBJ databases">
        <authorList>
            <person name="Kallberg Y."/>
            <person name="Tangrot J."/>
            <person name="Rosling A."/>
        </authorList>
    </citation>
    <scope>NUCLEOTIDE SEQUENCE</scope>
    <source>
        <strain evidence="1">IN212</strain>
    </source>
</reference>
<evidence type="ECO:0000313" key="2">
    <source>
        <dbReference type="Proteomes" id="UP000789396"/>
    </source>
</evidence>
<comment type="caution">
    <text evidence="1">The sequence shown here is derived from an EMBL/GenBank/DDBJ whole genome shotgun (WGS) entry which is preliminary data.</text>
</comment>
<proteinExistence type="predicted"/>
<dbReference type="OrthoDB" id="270318at2759"/>